<accession>A0A128FF42</accession>
<dbReference type="InterPro" id="IPR012796">
    <property type="entry name" value="Lysidine-tRNA-synth_C"/>
</dbReference>
<keyword evidence="3 8" id="KW-0436">Ligase</keyword>
<dbReference type="PANTHER" id="PTHR43033">
    <property type="entry name" value="TRNA(ILE)-LYSIDINE SYNTHASE-RELATED"/>
    <property type="match status" value="1"/>
</dbReference>
<comment type="domain">
    <text evidence="8">The N-terminal region contains the highly conserved SGGXDS motif, predicted to be a P-loop motif involved in ATP binding.</text>
</comment>
<keyword evidence="4 8" id="KW-0819">tRNA processing</keyword>
<dbReference type="PANTHER" id="PTHR43033:SF1">
    <property type="entry name" value="TRNA(ILE)-LYSIDINE SYNTHASE-RELATED"/>
    <property type="match status" value="1"/>
</dbReference>
<dbReference type="AlphaFoldDB" id="A0A128FF42"/>
<dbReference type="CDD" id="cd01992">
    <property type="entry name" value="TilS_N"/>
    <property type="match status" value="1"/>
</dbReference>
<dbReference type="InterPro" id="IPR011063">
    <property type="entry name" value="TilS/TtcA_N"/>
</dbReference>
<proteinExistence type="inferred from homology"/>
<dbReference type="Pfam" id="PF01171">
    <property type="entry name" value="ATP_bind_3"/>
    <property type="match status" value="1"/>
</dbReference>
<dbReference type="OrthoDB" id="9807403at2"/>
<dbReference type="Proteomes" id="UP000071641">
    <property type="component" value="Unassembled WGS sequence"/>
</dbReference>
<dbReference type="EMBL" id="FIZX01000008">
    <property type="protein sequence ID" value="CZF85115.1"/>
    <property type="molecule type" value="Genomic_DNA"/>
</dbReference>
<dbReference type="STRING" id="1796497.GCE9029_04817"/>
<feature type="binding site" evidence="8">
    <location>
        <begin position="25"/>
        <end position="30"/>
    </location>
    <ligand>
        <name>ATP</name>
        <dbReference type="ChEBI" id="CHEBI:30616"/>
    </ligand>
</feature>
<name>A0A128FF42_9GAMM</name>
<keyword evidence="5 8" id="KW-0547">Nucleotide-binding</keyword>
<dbReference type="InterPro" id="IPR012094">
    <property type="entry name" value="tRNA_Ile_lys_synt"/>
</dbReference>
<reference evidence="11" key="1">
    <citation type="submission" date="2016-02" db="EMBL/GenBank/DDBJ databases">
        <authorList>
            <person name="Rodrigo-Torres Lidia"/>
            <person name="Arahal R.David."/>
        </authorList>
    </citation>
    <scope>NUCLEOTIDE SEQUENCE [LARGE SCALE GENOMIC DNA]</scope>
    <source>
        <strain evidence="11">CECT 9029</strain>
    </source>
</reference>
<sequence length="443" mass="49947">MLFSLFESVLDKYTPAPRQIVLAFSGGMDSRVMLDLLATYRDIHSQHQYLVIHVHHGLSPNADTWLAQCERWAEEADFAFKGIRVSLTHKGESLEKAARDARYQAILKSVDDNALVLTGQHADDQAETFLLALKRGSGPAGLAAMPETRTMGHAELCRPLLEAHRKTIGEYAESQGLTWVEDESNLDNRFDRNFIRQEWLPVANKRWPGLTKAINRTANHCAEQELLLDELLISYDAEVIGEDASFSIDKVSSYSMVLQRALVRRWLKCVGKVSLSQAQLGEVFSSVINAAQDANPALRLSQGEVRRYQNKLWFVVHYQDISDWDSLLAVDRTVQLPDNLGVLALTKAKNGAPGLKLRTPRTDEPLRVIFDPERLFAHPVGRQGKRKLKKLFQEYGVPSWLRRRTPILLYGDTVAAVGDLFVCNDYVGDECELVWHKSQALNA</sequence>
<dbReference type="InterPro" id="IPR014729">
    <property type="entry name" value="Rossmann-like_a/b/a_fold"/>
</dbReference>
<comment type="function">
    <text evidence="8">Ligates lysine onto the cytidine present at position 34 of the AUA codon-specific tRNA(Ile) that contains the anticodon CAU, in an ATP-dependent manner. Cytidine is converted to lysidine, thus changing the amino acid specificity of the tRNA from methionine to isoleucine.</text>
</comment>
<protein>
    <recommendedName>
        <fullName evidence="8">tRNA(Ile)-lysidine synthase</fullName>
        <ecNumber evidence="8">6.3.4.19</ecNumber>
    </recommendedName>
    <alternativeName>
        <fullName evidence="8">tRNA(Ile)-2-lysyl-cytidine synthase</fullName>
    </alternativeName>
    <alternativeName>
        <fullName evidence="8">tRNA(Ile)-lysidine synthetase</fullName>
    </alternativeName>
</protein>
<keyword evidence="2 8" id="KW-0963">Cytoplasm</keyword>
<dbReference type="SUPFAM" id="SSF82829">
    <property type="entry name" value="MesJ substrate recognition domain-like"/>
    <property type="match status" value="1"/>
</dbReference>
<evidence type="ECO:0000256" key="7">
    <source>
        <dbReference type="ARBA" id="ARBA00048539"/>
    </source>
</evidence>
<evidence type="ECO:0000256" key="6">
    <source>
        <dbReference type="ARBA" id="ARBA00022840"/>
    </source>
</evidence>
<dbReference type="SMART" id="SM00977">
    <property type="entry name" value="TilS_C"/>
    <property type="match status" value="1"/>
</dbReference>
<dbReference type="NCBIfam" id="TIGR02432">
    <property type="entry name" value="lysidine_TilS_N"/>
    <property type="match status" value="1"/>
</dbReference>
<dbReference type="GO" id="GO:0032267">
    <property type="term" value="F:tRNA(Ile)-lysidine synthase activity"/>
    <property type="evidence" value="ECO:0007669"/>
    <property type="project" value="UniProtKB-EC"/>
</dbReference>
<dbReference type="Pfam" id="PF11734">
    <property type="entry name" value="TilS_C"/>
    <property type="match status" value="1"/>
</dbReference>
<evidence type="ECO:0000256" key="5">
    <source>
        <dbReference type="ARBA" id="ARBA00022741"/>
    </source>
</evidence>
<evidence type="ECO:0000256" key="8">
    <source>
        <dbReference type="HAMAP-Rule" id="MF_01161"/>
    </source>
</evidence>
<dbReference type="RefSeq" id="WP_062667625.1">
    <property type="nucleotide sequence ID" value="NZ_FIZX01000008.1"/>
</dbReference>
<comment type="subcellular location">
    <subcellularLocation>
        <location evidence="1 8">Cytoplasm</location>
    </subcellularLocation>
</comment>
<dbReference type="GO" id="GO:0006400">
    <property type="term" value="P:tRNA modification"/>
    <property type="evidence" value="ECO:0007669"/>
    <property type="project" value="UniProtKB-UniRule"/>
</dbReference>
<evidence type="ECO:0000256" key="3">
    <source>
        <dbReference type="ARBA" id="ARBA00022598"/>
    </source>
</evidence>
<feature type="domain" description="Lysidine-tRNA(Ile) synthetase C-terminal" evidence="9">
    <location>
        <begin position="366"/>
        <end position="435"/>
    </location>
</feature>
<organism evidence="10 11">
    <name type="scientific">Grimontia celer</name>
    <dbReference type="NCBI Taxonomy" id="1796497"/>
    <lineage>
        <taxon>Bacteria</taxon>
        <taxon>Pseudomonadati</taxon>
        <taxon>Pseudomonadota</taxon>
        <taxon>Gammaproteobacteria</taxon>
        <taxon>Vibrionales</taxon>
        <taxon>Vibrionaceae</taxon>
        <taxon>Grimontia</taxon>
    </lineage>
</organism>
<evidence type="ECO:0000256" key="4">
    <source>
        <dbReference type="ARBA" id="ARBA00022694"/>
    </source>
</evidence>
<dbReference type="SUPFAM" id="SSF52402">
    <property type="entry name" value="Adenine nucleotide alpha hydrolases-like"/>
    <property type="match status" value="1"/>
</dbReference>
<dbReference type="InterPro" id="IPR015262">
    <property type="entry name" value="tRNA_Ile_lys_synt_subst-bd"/>
</dbReference>
<dbReference type="GO" id="GO:0005737">
    <property type="term" value="C:cytoplasm"/>
    <property type="evidence" value="ECO:0007669"/>
    <property type="project" value="UniProtKB-SubCell"/>
</dbReference>
<dbReference type="InterPro" id="IPR012795">
    <property type="entry name" value="tRNA_Ile_lys_synt_N"/>
</dbReference>
<dbReference type="Pfam" id="PF09179">
    <property type="entry name" value="TilS"/>
    <property type="match status" value="1"/>
</dbReference>
<keyword evidence="11" id="KW-1185">Reference proteome</keyword>
<evidence type="ECO:0000256" key="2">
    <source>
        <dbReference type="ARBA" id="ARBA00022490"/>
    </source>
</evidence>
<dbReference type="Gene3D" id="3.40.50.620">
    <property type="entry name" value="HUPs"/>
    <property type="match status" value="1"/>
</dbReference>
<gene>
    <name evidence="8 10" type="primary">tilS</name>
    <name evidence="10" type="ORF">GCE9029_04817</name>
</gene>
<dbReference type="SUPFAM" id="SSF56037">
    <property type="entry name" value="PheT/TilS domain"/>
    <property type="match status" value="1"/>
</dbReference>
<dbReference type="HAMAP" id="MF_01161">
    <property type="entry name" value="tRNA_Ile_lys_synt"/>
    <property type="match status" value="1"/>
</dbReference>
<evidence type="ECO:0000259" key="9">
    <source>
        <dbReference type="SMART" id="SM00977"/>
    </source>
</evidence>
<keyword evidence="6 8" id="KW-0067">ATP-binding</keyword>
<comment type="catalytic activity">
    <reaction evidence="7 8">
        <text>cytidine(34) in tRNA(Ile2) + L-lysine + ATP = lysidine(34) in tRNA(Ile2) + AMP + diphosphate + H(+)</text>
        <dbReference type="Rhea" id="RHEA:43744"/>
        <dbReference type="Rhea" id="RHEA-COMP:10625"/>
        <dbReference type="Rhea" id="RHEA-COMP:10670"/>
        <dbReference type="ChEBI" id="CHEBI:15378"/>
        <dbReference type="ChEBI" id="CHEBI:30616"/>
        <dbReference type="ChEBI" id="CHEBI:32551"/>
        <dbReference type="ChEBI" id="CHEBI:33019"/>
        <dbReference type="ChEBI" id="CHEBI:82748"/>
        <dbReference type="ChEBI" id="CHEBI:83665"/>
        <dbReference type="ChEBI" id="CHEBI:456215"/>
        <dbReference type="EC" id="6.3.4.19"/>
    </reaction>
</comment>
<dbReference type="EC" id="6.3.4.19" evidence="8"/>
<comment type="similarity">
    <text evidence="8">Belongs to the tRNA(Ile)-lysidine synthase family.</text>
</comment>
<dbReference type="GO" id="GO:0005524">
    <property type="term" value="F:ATP binding"/>
    <property type="evidence" value="ECO:0007669"/>
    <property type="project" value="UniProtKB-UniRule"/>
</dbReference>
<dbReference type="NCBIfam" id="TIGR02433">
    <property type="entry name" value="lysidine_TilS_C"/>
    <property type="match status" value="1"/>
</dbReference>
<evidence type="ECO:0000313" key="11">
    <source>
        <dbReference type="Proteomes" id="UP000071641"/>
    </source>
</evidence>
<dbReference type="Gene3D" id="1.20.59.20">
    <property type="match status" value="1"/>
</dbReference>
<evidence type="ECO:0000313" key="10">
    <source>
        <dbReference type="EMBL" id="CZF85115.1"/>
    </source>
</evidence>
<evidence type="ECO:0000256" key="1">
    <source>
        <dbReference type="ARBA" id="ARBA00004496"/>
    </source>
</evidence>